<feature type="transmembrane region" description="Helical" evidence="4">
    <location>
        <begin position="6"/>
        <end position="27"/>
    </location>
</feature>
<evidence type="ECO:0000256" key="4">
    <source>
        <dbReference type="SAM" id="Phobius"/>
    </source>
</evidence>
<dbReference type="GO" id="GO:0007605">
    <property type="term" value="P:sensory perception of sound"/>
    <property type="evidence" value="ECO:0007669"/>
    <property type="project" value="TreeGrafter"/>
</dbReference>
<dbReference type="Pfam" id="PF03160">
    <property type="entry name" value="Calx-beta"/>
    <property type="match status" value="3"/>
</dbReference>
<sequence>IQLSFLWFFEAVFIMMYVLSIIHINYGDALFFTQVIRMFGALSNVTVYWEAEAASEGELIYRSGNLTFGVGQTIGTIYLLISQDDVPELDKSFKILLSNVSHGRLGNLTIATLTVLASDDPYGLFEFSESSRPFRVVEADTLVTLTIWRQKGLMGRVRVPYTNITIRIMDDKDPERAESAYVELSSVTLLQGAQTRPGEIIIEASDNAFGVLQLSSSAVSVPEFYVGPIINVTRTGGIFADVSVKFRAVPMTDYSVASSDVVLLEGESSKPVPILIINDMVPELEETFRIELLNQTTGGAFLGELTRAIITILPSDDPYGSFVYRVQEPLEGVYTANITVQRRLAIISHLYLRCRIHNTKYFYLLFLFFFPEEVILDF</sequence>
<name>A0AAY5ERU0_ELEEL</name>
<dbReference type="GO" id="GO:0005737">
    <property type="term" value="C:cytoplasm"/>
    <property type="evidence" value="ECO:0007669"/>
    <property type="project" value="TreeGrafter"/>
</dbReference>
<feature type="domain" description="Calx-beta" evidence="5">
    <location>
        <begin position="207"/>
        <end position="314"/>
    </location>
</feature>
<reference evidence="6" key="3">
    <citation type="submission" date="2025-09" db="UniProtKB">
        <authorList>
            <consortium name="Ensembl"/>
        </authorList>
    </citation>
    <scope>IDENTIFICATION</scope>
</reference>
<keyword evidence="2" id="KW-0677">Repeat</keyword>
<proteinExistence type="predicted"/>
<dbReference type="Ensembl" id="ENSEEET00000063773.1">
    <property type="protein sequence ID" value="ENSEEEP00000059665.1"/>
    <property type="gene ID" value="ENSEEEG00000028265.1"/>
</dbReference>
<reference evidence="6 7" key="1">
    <citation type="submission" date="2020-05" db="EMBL/GenBank/DDBJ databases">
        <title>Electrophorus electricus (electric eel) genome, fEleEle1, primary haplotype.</title>
        <authorList>
            <person name="Myers G."/>
            <person name="Meyer A."/>
            <person name="Fedrigo O."/>
            <person name="Formenti G."/>
            <person name="Rhie A."/>
            <person name="Tracey A."/>
            <person name="Sims Y."/>
            <person name="Jarvis E.D."/>
        </authorList>
    </citation>
    <scope>NUCLEOTIDE SEQUENCE [LARGE SCALE GENOMIC DNA]</scope>
</reference>
<dbReference type="PANTHER" id="PTHR46682">
    <property type="entry name" value="ADHESION G-PROTEIN COUPLED RECEPTOR V1"/>
    <property type="match status" value="1"/>
</dbReference>
<reference evidence="6" key="2">
    <citation type="submission" date="2025-08" db="UniProtKB">
        <authorList>
            <consortium name="Ensembl"/>
        </authorList>
    </citation>
    <scope>IDENTIFICATION</scope>
</reference>
<dbReference type="Gene3D" id="2.60.40.2030">
    <property type="match status" value="2"/>
</dbReference>
<dbReference type="InterPro" id="IPR038081">
    <property type="entry name" value="CalX-like_sf"/>
</dbReference>
<keyword evidence="1" id="KW-0732">Signal</keyword>
<dbReference type="PANTHER" id="PTHR46682:SF1">
    <property type="entry name" value="ADHESION G-PROTEIN COUPLED RECEPTOR V1"/>
    <property type="match status" value="1"/>
</dbReference>
<accession>A0AAY5ERU0</accession>
<dbReference type="SUPFAM" id="SSF141072">
    <property type="entry name" value="CalX-like"/>
    <property type="match status" value="2"/>
</dbReference>
<protein>
    <recommendedName>
        <fullName evidence="5">Calx-beta domain-containing protein</fullName>
    </recommendedName>
</protein>
<evidence type="ECO:0000256" key="2">
    <source>
        <dbReference type="ARBA" id="ARBA00022737"/>
    </source>
</evidence>
<keyword evidence="3" id="KW-0106">Calcium</keyword>
<evidence type="ECO:0000313" key="7">
    <source>
        <dbReference type="Proteomes" id="UP000314983"/>
    </source>
</evidence>
<feature type="domain" description="Calx-beta" evidence="5">
    <location>
        <begin position="131"/>
        <end position="162"/>
    </location>
</feature>
<dbReference type="InterPro" id="IPR026919">
    <property type="entry name" value="ADGRV1"/>
</dbReference>
<dbReference type="GeneTree" id="ENSGT00940000154880"/>
<keyword evidence="7" id="KW-1185">Reference proteome</keyword>
<evidence type="ECO:0000256" key="1">
    <source>
        <dbReference type="ARBA" id="ARBA00022729"/>
    </source>
</evidence>
<dbReference type="GO" id="GO:0032420">
    <property type="term" value="C:stereocilium"/>
    <property type="evidence" value="ECO:0007669"/>
    <property type="project" value="TreeGrafter"/>
</dbReference>
<dbReference type="GO" id="GO:0071277">
    <property type="term" value="P:cellular response to calcium ion"/>
    <property type="evidence" value="ECO:0007669"/>
    <property type="project" value="TreeGrafter"/>
</dbReference>
<dbReference type="GO" id="GO:0010855">
    <property type="term" value="F:adenylate cyclase inhibitor activity"/>
    <property type="evidence" value="ECO:0007669"/>
    <property type="project" value="TreeGrafter"/>
</dbReference>
<dbReference type="GO" id="GO:0004930">
    <property type="term" value="F:G protein-coupled receptor activity"/>
    <property type="evidence" value="ECO:0007669"/>
    <property type="project" value="InterPro"/>
</dbReference>
<keyword evidence="4" id="KW-0812">Transmembrane</keyword>
<dbReference type="GO" id="GO:0001965">
    <property type="term" value="F:G-protein alpha-subunit binding"/>
    <property type="evidence" value="ECO:0007669"/>
    <property type="project" value="TreeGrafter"/>
</dbReference>
<dbReference type="GO" id="GO:0007601">
    <property type="term" value="P:visual perception"/>
    <property type="evidence" value="ECO:0007669"/>
    <property type="project" value="TreeGrafter"/>
</dbReference>
<dbReference type="Proteomes" id="UP000314983">
    <property type="component" value="Chromosome 9"/>
</dbReference>
<dbReference type="GO" id="GO:0016020">
    <property type="term" value="C:membrane"/>
    <property type="evidence" value="ECO:0007669"/>
    <property type="project" value="InterPro"/>
</dbReference>
<feature type="domain" description="Calx-beta" evidence="5">
    <location>
        <begin position="35"/>
        <end position="116"/>
    </location>
</feature>
<dbReference type="InterPro" id="IPR003644">
    <property type="entry name" value="Calx_beta"/>
</dbReference>
<evidence type="ECO:0000259" key="5">
    <source>
        <dbReference type="Pfam" id="PF03160"/>
    </source>
</evidence>
<dbReference type="AlphaFoldDB" id="A0AAY5ERU0"/>
<keyword evidence="4" id="KW-0472">Membrane</keyword>
<evidence type="ECO:0000256" key="3">
    <source>
        <dbReference type="ARBA" id="ARBA00022837"/>
    </source>
</evidence>
<organism evidence="6 7">
    <name type="scientific">Electrophorus electricus</name>
    <name type="common">Electric eel</name>
    <name type="synonym">Gymnotus electricus</name>
    <dbReference type="NCBI Taxonomy" id="8005"/>
    <lineage>
        <taxon>Eukaryota</taxon>
        <taxon>Metazoa</taxon>
        <taxon>Chordata</taxon>
        <taxon>Craniata</taxon>
        <taxon>Vertebrata</taxon>
        <taxon>Euteleostomi</taxon>
        <taxon>Actinopterygii</taxon>
        <taxon>Neopterygii</taxon>
        <taxon>Teleostei</taxon>
        <taxon>Ostariophysi</taxon>
        <taxon>Gymnotiformes</taxon>
        <taxon>Gymnotoidei</taxon>
        <taxon>Gymnotidae</taxon>
        <taxon>Electrophorus</taxon>
    </lineage>
</organism>
<evidence type="ECO:0000313" key="6">
    <source>
        <dbReference type="Ensembl" id="ENSEEEP00000059665.1"/>
    </source>
</evidence>
<keyword evidence="4" id="KW-1133">Transmembrane helix</keyword>